<dbReference type="PANTHER" id="PTHR43157">
    <property type="entry name" value="PHOSPHATIDYLINOSITOL-GLYCAN BIOSYNTHESIS CLASS F PROTEIN-RELATED"/>
    <property type="match status" value="1"/>
</dbReference>
<keyword evidence="3" id="KW-1185">Reference proteome</keyword>
<dbReference type="Pfam" id="PF00106">
    <property type="entry name" value="adh_short"/>
    <property type="match status" value="1"/>
</dbReference>
<comment type="caution">
    <text evidence="2">The sequence shown here is derived from an EMBL/GenBank/DDBJ whole genome shotgun (WGS) entry which is preliminary data.</text>
</comment>
<dbReference type="RefSeq" id="XP_051441438.1">
    <property type="nucleotide sequence ID" value="XM_051591552.1"/>
</dbReference>
<proteinExistence type="predicted"/>
<dbReference type="GO" id="GO:0016491">
    <property type="term" value="F:oxidoreductase activity"/>
    <property type="evidence" value="ECO:0007669"/>
    <property type="project" value="UniProtKB-KW"/>
</dbReference>
<keyword evidence="1" id="KW-0560">Oxidoreductase</keyword>
<dbReference type="InterPro" id="IPR002347">
    <property type="entry name" value="SDR_fam"/>
</dbReference>
<name>A0AAD5HB42_UMBRA</name>
<organism evidence="2 3">
    <name type="scientific">Umbelopsis ramanniana AG</name>
    <dbReference type="NCBI Taxonomy" id="1314678"/>
    <lineage>
        <taxon>Eukaryota</taxon>
        <taxon>Fungi</taxon>
        <taxon>Fungi incertae sedis</taxon>
        <taxon>Mucoromycota</taxon>
        <taxon>Mucoromycotina</taxon>
        <taxon>Umbelopsidomycetes</taxon>
        <taxon>Umbelopsidales</taxon>
        <taxon>Umbelopsidaceae</taxon>
        <taxon>Umbelopsis</taxon>
    </lineage>
</organism>
<dbReference type="PRINTS" id="PR00081">
    <property type="entry name" value="GDHRDH"/>
</dbReference>
<dbReference type="GeneID" id="75916895"/>
<evidence type="ECO:0000313" key="2">
    <source>
        <dbReference type="EMBL" id="KAI8576434.1"/>
    </source>
</evidence>
<gene>
    <name evidence="2" type="ORF">K450DRAFT_256740</name>
</gene>
<reference evidence="2" key="2">
    <citation type="journal article" date="2022" name="Proc. Natl. Acad. Sci. U.S.A.">
        <title>Diploid-dominant life cycles characterize the early evolution of Fungi.</title>
        <authorList>
            <person name="Amses K.R."/>
            <person name="Simmons D.R."/>
            <person name="Longcore J.E."/>
            <person name="Mondo S.J."/>
            <person name="Seto K."/>
            <person name="Jeronimo G.H."/>
            <person name="Bonds A.E."/>
            <person name="Quandt C.A."/>
            <person name="Davis W.J."/>
            <person name="Chang Y."/>
            <person name="Federici B.A."/>
            <person name="Kuo A."/>
            <person name="LaButti K."/>
            <person name="Pangilinan J."/>
            <person name="Andreopoulos W."/>
            <person name="Tritt A."/>
            <person name="Riley R."/>
            <person name="Hundley H."/>
            <person name="Johnson J."/>
            <person name="Lipzen A."/>
            <person name="Barry K."/>
            <person name="Lang B.F."/>
            <person name="Cuomo C.A."/>
            <person name="Buchler N.E."/>
            <person name="Grigoriev I.V."/>
            <person name="Spatafora J.W."/>
            <person name="Stajich J.E."/>
            <person name="James T.Y."/>
        </authorList>
    </citation>
    <scope>NUCLEOTIDE SEQUENCE</scope>
    <source>
        <strain evidence="2">AG</strain>
    </source>
</reference>
<reference evidence="2" key="1">
    <citation type="submission" date="2021-06" db="EMBL/GenBank/DDBJ databases">
        <authorList>
            <consortium name="DOE Joint Genome Institute"/>
            <person name="Mondo S.J."/>
            <person name="Amses K.R."/>
            <person name="Simmons D.R."/>
            <person name="Longcore J.E."/>
            <person name="Seto K."/>
            <person name="Alves G.H."/>
            <person name="Bonds A.E."/>
            <person name="Quandt C.A."/>
            <person name="Davis W.J."/>
            <person name="Chang Y."/>
            <person name="Letcher P.M."/>
            <person name="Powell M.J."/>
            <person name="Kuo A."/>
            <person name="Labutti K."/>
            <person name="Pangilinan J."/>
            <person name="Andreopoulos W."/>
            <person name="Tritt A."/>
            <person name="Riley R."/>
            <person name="Hundley H."/>
            <person name="Johnson J."/>
            <person name="Lipzen A."/>
            <person name="Barry K."/>
            <person name="Berbee M.L."/>
            <person name="Buchler N.E."/>
            <person name="Grigoriev I.V."/>
            <person name="Spatafora J.W."/>
            <person name="Stajich J.E."/>
            <person name="James T.Y."/>
        </authorList>
    </citation>
    <scope>NUCLEOTIDE SEQUENCE</scope>
    <source>
        <strain evidence="2">AG</strain>
    </source>
</reference>
<accession>A0AAD5HB42</accession>
<dbReference type="PANTHER" id="PTHR43157:SF31">
    <property type="entry name" value="PHOSPHATIDYLINOSITOL-GLYCAN BIOSYNTHESIS CLASS F PROTEIN"/>
    <property type="match status" value="1"/>
</dbReference>
<dbReference type="InterPro" id="IPR036291">
    <property type="entry name" value="NAD(P)-bd_dom_sf"/>
</dbReference>
<evidence type="ECO:0000313" key="3">
    <source>
        <dbReference type="Proteomes" id="UP001206595"/>
    </source>
</evidence>
<evidence type="ECO:0000256" key="1">
    <source>
        <dbReference type="ARBA" id="ARBA00023002"/>
    </source>
</evidence>
<protein>
    <recommendedName>
        <fullName evidence="4">NAD(P)-binding protein</fullName>
    </recommendedName>
</protein>
<dbReference type="SUPFAM" id="SSF51735">
    <property type="entry name" value="NAD(P)-binding Rossmann-fold domains"/>
    <property type="match status" value="1"/>
</dbReference>
<dbReference type="Gene3D" id="3.40.50.720">
    <property type="entry name" value="NAD(P)-binding Rossmann-like Domain"/>
    <property type="match status" value="1"/>
</dbReference>
<dbReference type="EMBL" id="MU620955">
    <property type="protein sequence ID" value="KAI8576434.1"/>
    <property type="molecule type" value="Genomic_DNA"/>
</dbReference>
<evidence type="ECO:0008006" key="4">
    <source>
        <dbReference type="Google" id="ProtNLM"/>
    </source>
</evidence>
<dbReference type="AlphaFoldDB" id="A0AAD5HB42"/>
<sequence>MHYKKTGEKMIPASTWIGQRDLTGYTIVVTGANSGLGFITSCVFACLGANVHIGVRTKTKGDETIQQIVEYVNEHEPGRALDVQKRLFAHYVEMSDFASVRAFCQSFQQPIDILVNNAGLQANEKKTTKDGYEMTWQVNYLSSTFLTTKLLLPLLQQAGKDRGKRAKVINITSGMHKMVKDLDLEDINFDKKEYDHTEAYTKSKLAQILNVEYYTQVELPPSESPTSPLFYGIIPGPVKTNIYRQENGFEQPPWDGFADRPSPDEAAYPIFVCALEDYAAPGSLLAVPDGREDTKSDLAQDMDLAKSLWNYSIDATG</sequence>
<dbReference type="Proteomes" id="UP001206595">
    <property type="component" value="Unassembled WGS sequence"/>
</dbReference>